<organism evidence="1">
    <name type="scientific">Ignisphaera aggregans</name>
    <dbReference type="NCBI Taxonomy" id="334771"/>
    <lineage>
        <taxon>Archaea</taxon>
        <taxon>Thermoproteota</taxon>
        <taxon>Thermoprotei</taxon>
        <taxon>Desulfurococcales</taxon>
        <taxon>Desulfurococcaceae</taxon>
        <taxon>Ignisphaera</taxon>
    </lineage>
</organism>
<dbReference type="AlphaFoldDB" id="A0A7C5XIZ5"/>
<dbReference type="PANTHER" id="PTHR35866">
    <property type="entry name" value="PUTATIVE-RELATED"/>
    <property type="match status" value="1"/>
</dbReference>
<reference evidence="1" key="1">
    <citation type="journal article" date="2020" name="mSystems">
        <title>Genome- and Community-Level Interaction Insights into Carbon Utilization and Element Cycling Functions of Hydrothermarchaeota in Hydrothermal Sediment.</title>
        <authorList>
            <person name="Zhou Z."/>
            <person name="Liu Y."/>
            <person name="Xu W."/>
            <person name="Pan J."/>
            <person name="Luo Z.H."/>
            <person name="Li M."/>
        </authorList>
    </citation>
    <scope>NUCLEOTIDE SEQUENCE [LARGE SCALE GENOMIC DNA]</scope>
    <source>
        <strain evidence="1">SpSt-1121</strain>
    </source>
</reference>
<dbReference type="PANTHER" id="PTHR35866:SF2">
    <property type="entry name" value="YKGJ FAMILY CYSTEINE CLUSTER PROTEIN"/>
    <property type="match status" value="1"/>
</dbReference>
<dbReference type="Pfam" id="PF03692">
    <property type="entry name" value="CxxCxxCC"/>
    <property type="match status" value="1"/>
</dbReference>
<dbReference type="InterPro" id="IPR005358">
    <property type="entry name" value="Puta_zinc/iron-chelating_dom"/>
</dbReference>
<sequence>MVFEHVYCRTCLKCCIDTEMILVKKDINRIEKVGYKRDEFTETREGFIRLKNVEGKCIFLDIENRKCKIYRYRPVGCRIYPMIFDEDLGILIDIECPLADMWRRDCKSFSQGTKMLKRFLKELEKDYRYKVNWTLFKTTSMCKH</sequence>
<comment type="caution">
    <text evidence="1">The sequence shown here is derived from an EMBL/GenBank/DDBJ whole genome shotgun (WGS) entry which is preliminary data.</text>
</comment>
<evidence type="ECO:0000313" key="1">
    <source>
        <dbReference type="EMBL" id="HHP82243.1"/>
    </source>
</evidence>
<proteinExistence type="predicted"/>
<protein>
    <submittedName>
        <fullName evidence="1">YkgJ family cysteine cluster protein</fullName>
    </submittedName>
</protein>
<name>A0A7C5XIZ5_9CREN</name>
<gene>
    <name evidence="1" type="ORF">ENM84_06235</name>
</gene>
<accession>A0A7C5XIZ5</accession>
<dbReference type="EMBL" id="DRZI01000267">
    <property type="protein sequence ID" value="HHP82243.1"/>
    <property type="molecule type" value="Genomic_DNA"/>
</dbReference>